<dbReference type="Gene3D" id="6.10.340.10">
    <property type="match status" value="1"/>
</dbReference>
<dbReference type="InterPro" id="IPR003660">
    <property type="entry name" value="HAMP_dom"/>
</dbReference>
<evidence type="ECO:0000259" key="13">
    <source>
        <dbReference type="PROSITE" id="PS50885"/>
    </source>
</evidence>
<keyword evidence="7 14" id="KW-0418">Kinase</keyword>
<evidence type="ECO:0000256" key="11">
    <source>
        <dbReference type="SAM" id="Phobius"/>
    </source>
</evidence>
<dbReference type="InterPro" id="IPR005467">
    <property type="entry name" value="His_kinase_dom"/>
</dbReference>
<dbReference type="STRING" id="247490.KSU1_D0048"/>
<dbReference type="PANTHER" id="PTHR43065">
    <property type="entry name" value="SENSOR HISTIDINE KINASE"/>
    <property type="match status" value="1"/>
</dbReference>
<keyword evidence="15" id="KW-1185">Reference proteome</keyword>
<keyword evidence="6" id="KW-0547">Nucleotide-binding</keyword>
<dbReference type="PROSITE" id="PS50885">
    <property type="entry name" value="HAMP"/>
    <property type="match status" value="1"/>
</dbReference>
<dbReference type="Pfam" id="PF00512">
    <property type="entry name" value="HisKA"/>
    <property type="match status" value="1"/>
</dbReference>
<dbReference type="PROSITE" id="PS50109">
    <property type="entry name" value="HIS_KIN"/>
    <property type="match status" value="1"/>
</dbReference>
<evidence type="ECO:0000256" key="7">
    <source>
        <dbReference type="ARBA" id="ARBA00022777"/>
    </source>
</evidence>
<evidence type="ECO:0000313" key="15">
    <source>
        <dbReference type="Proteomes" id="UP000002985"/>
    </source>
</evidence>
<keyword evidence="8" id="KW-0067">ATP-binding</keyword>
<dbReference type="GO" id="GO:0005524">
    <property type="term" value="F:ATP binding"/>
    <property type="evidence" value="ECO:0007669"/>
    <property type="project" value="UniProtKB-KW"/>
</dbReference>
<dbReference type="InterPro" id="IPR036890">
    <property type="entry name" value="HATPase_C_sf"/>
</dbReference>
<evidence type="ECO:0000256" key="3">
    <source>
        <dbReference type="ARBA" id="ARBA00012438"/>
    </source>
</evidence>
<keyword evidence="4" id="KW-0597">Phosphoprotein</keyword>
<evidence type="ECO:0000256" key="9">
    <source>
        <dbReference type="ARBA" id="ARBA00023012"/>
    </source>
</evidence>
<keyword evidence="11" id="KW-1133">Transmembrane helix</keyword>
<comment type="caution">
    <text evidence="14">The sequence shown here is derived from an EMBL/GenBank/DDBJ whole genome shotgun (WGS) entry which is preliminary data.</text>
</comment>
<gene>
    <name evidence="14" type="ORF">KSU1_D0048</name>
</gene>
<evidence type="ECO:0000256" key="5">
    <source>
        <dbReference type="ARBA" id="ARBA00022679"/>
    </source>
</evidence>
<reference evidence="14 15" key="1">
    <citation type="journal article" date="2012" name="FEBS Lett.">
        <title>Anammox organism KSU-1 expresses a NirK-type copper-containing nitrite reductase instead of a NirS-type with cytochrome cd1.</title>
        <authorList>
            <person name="Hira D."/>
            <person name="Toh H."/>
            <person name="Migita C.T."/>
            <person name="Okubo H."/>
            <person name="Nishiyama T."/>
            <person name="Hattori M."/>
            <person name="Furukawa K."/>
            <person name="Fujii T."/>
        </authorList>
    </citation>
    <scope>NUCLEOTIDE SEQUENCE [LARGE SCALE GENOMIC DNA]</scope>
</reference>
<dbReference type="InterPro" id="IPR003594">
    <property type="entry name" value="HATPase_dom"/>
</dbReference>
<dbReference type="InterPro" id="IPR004358">
    <property type="entry name" value="Sig_transdc_His_kin-like_C"/>
</dbReference>
<dbReference type="EC" id="2.7.13.3" evidence="3"/>
<comment type="subcellular location">
    <subcellularLocation>
        <location evidence="2">Membrane</location>
    </subcellularLocation>
</comment>
<evidence type="ECO:0000256" key="6">
    <source>
        <dbReference type="ARBA" id="ARBA00022741"/>
    </source>
</evidence>
<dbReference type="SUPFAM" id="SSF47384">
    <property type="entry name" value="Homodimeric domain of signal transducing histidine kinase"/>
    <property type="match status" value="1"/>
</dbReference>
<keyword evidence="11" id="KW-0472">Membrane</keyword>
<dbReference type="InterPro" id="IPR036097">
    <property type="entry name" value="HisK_dim/P_sf"/>
</dbReference>
<dbReference type="GO" id="GO:0016020">
    <property type="term" value="C:membrane"/>
    <property type="evidence" value="ECO:0007669"/>
    <property type="project" value="UniProtKB-SubCell"/>
</dbReference>
<dbReference type="AlphaFoldDB" id="I3INR2"/>
<evidence type="ECO:0000259" key="12">
    <source>
        <dbReference type="PROSITE" id="PS50109"/>
    </source>
</evidence>
<dbReference type="Pfam" id="PF02518">
    <property type="entry name" value="HATPase_c"/>
    <property type="match status" value="1"/>
</dbReference>
<keyword evidence="9" id="KW-0902">Two-component regulatory system</keyword>
<sequence length="567" mass="63644">MSIRTKLILFISTLIIIIGALSCLFFLVNSKKQQEDALRRFGISLIMLFAQDDEVKHALSYTQPAFLDAPIKRIKALDTEGEIGYLRISNTQKIMVEEKAPWITADMEKIPTGDTIQNPDVSFTNRMWTRGGIRHIDSSRNPDILITNNIVISSIHEFYDFSLPIIEKHTFSEEEFAAQILGEADAVKEDRHILGFVQIGLSRHKLHERIHAIVRRSIIPMGITIIAGGVCITFFLTKYIISPIKHMANITLDIAKGNLTRTVDIRSKDEIGQLSINFNQMTKALNTSYDEKEKIMVQLREHITNLFQTNKELTKINEQLNDAQERLVRSEKLAAIGKLASGIGHELRNPLGCIKNALFVIRKKTLPTGMLPDPDNQRINQLIEVVEKETERSIKIVNDLLEFSRTTKPTVSPTNIHSLIESSLSRLTIPEKIKRTVRIEEPLPLIAVDATQIEQVFINLIQNACDAMPMGGLLTIHAQKENGSLTVTFTDTGYGIPDTIKNKIFDPLFTTKPKGMGLGLAISFNIIQRHGGNIDLKSKEGEGASFIVTLPTEKDSRTKIQTTTYAT</sequence>
<dbReference type="PRINTS" id="PR00344">
    <property type="entry name" value="BCTRLSENSOR"/>
</dbReference>
<dbReference type="Pfam" id="PF00672">
    <property type="entry name" value="HAMP"/>
    <property type="match status" value="1"/>
</dbReference>
<dbReference type="CDD" id="cd06225">
    <property type="entry name" value="HAMP"/>
    <property type="match status" value="1"/>
</dbReference>
<evidence type="ECO:0000313" key="14">
    <source>
        <dbReference type="EMBL" id="GAB63357.1"/>
    </source>
</evidence>
<keyword evidence="10" id="KW-0175">Coiled coil</keyword>
<feature type="coiled-coil region" evidence="10">
    <location>
        <begin position="303"/>
        <end position="333"/>
    </location>
</feature>
<dbReference type="PANTHER" id="PTHR43065:SF46">
    <property type="entry name" value="C4-DICARBOXYLATE TRANSPORT SENSOR PROTEIN DCTB"/>
    <property type="match status" value="1"/>
</dbReference>
<evidence type="ECO:0000256" key="4">
    <source>
        <dbReference type="ARBA" id="ARBA00022553"/>
    </source>
</evidence>
<keyword evidence="5" id="KW-0808">Transferase</keyword>
<dbReference type="PROSITE" id="PS51257">
    <property type="entry name" value="PROKAR_LIPOPROTEIN"/>
    <property type="match status" value="1"/>
</dbReference>
<protein>
    <recommendedName>
        <fullName evidence="3">histidine kinase</fullName>
        <ecNumber evidence="3">2.7.13.3</ecNumber>
    </recommendedName>
</protein>
<name>I3INR2_9BACT</name>
<feature type="domain" description="Histidine kinase" evidence="12">
    <location>
        <begin position="342"/>
        <end position="554"/>
    </location>
</feature>
<comment type="catalytic activity">
    <reaction evidence="1">
        <text>ATP + protein L-histidine = ADP + protein N-phospho-L-histidine.</text>
        <dbReference type="EC" id="2.7.13.3"/>
    </reaction>
</comment>
<dbReference type="OrthoDB" id="226486at2"/>
<proteinExistence type="predicted"/>
<feature type="transmembrane region" description="Helical" evidence="11">
    <location>
        <begin position="7"/>
        <end position="28"/>
    </location>
</feature>
<feature type="domain" description="HAMP" evidence="13">
    <location>
        <begin position="238"/>
        <end position="290"/>
    </location>
</feature>
<dbReference type="Gene3D" id="1.10.287.130">
    <property type="match status" value="1"/>
</dbReference>
<keyword evidence="11" id="KW-0812">Transmembrane</keyword>
<dbReference type="SMART" id="SM00388">
    <property type="entry name" value="HisKA"/>
    <property type="match status" value="1"/>
</dbReference>
<dbReference type="Proteomes" id="UP000002985">
    <property type="component" value="Unassembled WGS sequence"/>
</dbReference>
<accession>I3INR2</accession>
<evidence type="ECO:0000256" key="2">
    <source>
        <dbReference type="ARBA" id="ARBA00004370"/>
    </source>
</evidence>
<dbReference type="SUPFAM" id="SSF158472">
    <property type="entry name" value="HAMP domain-like"/>
    <property type="match status" value="1"/>
</dbReference>
<evidence type="ECO:0000256" key="8">
    <source>
        <dbReference type="ARBA" id="ARBA00022840"/>
    </source>
</evidence>
<feature type="transmembrane region" description="Helical" evidence="11">
    <location>
        <begin position="218"/>
        <end position="237"/>
    </location>
</feature>
<dbReference type="CDD" id="cd00082">
    <property type="entry name" value="HisKA"/>
    <property type="match status" value="1"/>
</dbReference>
<dbReference type="GO" id="GO:0000155">
    <property type="term" value="F:phosphorelay sensor kinase activity"/>
    <property type="evidence" value="ECO:0007669"/>
    <property type="project" value="InterPro"/>
</dbReference>
<organism evidence="14 15">
    <name type="scientific">Candidatus Jettenia caeni</name>
    <dbReference type="NCBI Taxonomy" id="247490"/>
    <lineage>
        <taxon>Bacteria</taxon>
        <taxon>Pseudomonadati</taxon>
        <taxon>Planctomycetota</taxon>
        <taxon>Candidatus Brocadiia</taxon>
        <taxon>Candidatus Brocadiales</taxon>
        <taxon>Candidatus Brocadiaceae</taxon>
        <taxon>Candidatus Jettenia</taxon>
    </lineage>
</organism>
<dbReference type="EMBL" id="BAFH01000004">
    <property type="protein sequence ID" value="GAB63357.1"/>
    <property type="molecule type" value="Genomic_DNA"/>
</dbReference>
<dbReference type="InterPro" id="IPR003661">
    <property type="entry name" value="HisK_dim/P_dom"/>
</dbReference>
<evidence type="ECO:0000256" key="10">
    <source>
        <dbReference type="SAM" id="Coils"/>
    </source>
</evidence>
<dbReference type="SMART" id="SM00304">
    <property type="entry name" value="HAMP"/>
    <property type="match status" value="1"/>
</dbReference>
<evidence type="ECO:0000256" key="1">
    <source>
        <dbReference type="ARBA" id="ARBA00000085"/>
    </source>
</evidence>
<dbReference type="eggNOG" id="COG4191">
    <property type="taxonomic scope" value="Bacteria"/>
</dbReference>
<dbReference type="SMART" id="SM00387">
    <property type="entry name" value="HATPase_c"/>
    <property type="match status" value="1"/>
</dbReference>
<dbReference type="SUPFAM" id="SSF55874">
    <property type="entry name" value="ATPase domain of HSP90 chaperone/DNA topoisomerase II/histidine kinase"/>
    <property type="match status" value="1"/>
</dbReference>
<dbReference type="Gene3D" id="3.30.565.10">
    <property type="entry name" value="Histidine kinase-like ATPase, C-terminal domain"/>
    <property type="match status" value="1"/>
</dbReference>